<sequence>MADPTPPRVTPEYLKLLAEDLDRRIERLEQLADASRLRRALYPAPEPPPARRPRRLSRQHPGGQPHPWRTARSRRRS</sequence>
<reference evidence="3" key="1">
    <citation type="journal article" date="2019" name="Int. J. Syst. Evol. Microbiol.">
        <title>The Global Catalogue of Microorganisms (GCM) 10K type strain sequencing project: providing services to taxonomists for standard genome sequencing and annotation.</title>
        <authorList>
            <consortium name="The Broad Institute Genomics Platform"/>
            <consortium name="The Broad Institute Genome Sequencing Center for Infectious Disease"/>
            <person name="Wu L."/>
            <person name="Ma J."/>
        </authorList>
    </citation>
    <scope>NUCLEOTIDE SEQUENCE [LARGE SCALE GENOMIC DNA]</scope>
    <source>
        <strain evidence="3">PCU 266</strain>
    </source>
</reference>
<name>A0ABW0ASG7_9ACTN</name>
<dbReference type="Proteomes" id="UP001596160">
    <property type="component" value="Unassembled WGS sequence"/>
</dbReference>
<feature type="region of interest" description="Disordered" evidence="1">
    <location>
        <begin position="37"/>
        <end position="77"/>
    </location>
</feature>
<dbReference type="RefSeq" id="WP_344484398.1">
    <property type="nucleotide sequence ID" value="NZ_BAAASB010000024.1"/>
</dbReference>
<proteinExistence type="predicted"/>
<dbReference type="EMBL" id="JBHSKP010000027">
    <property type="protein sequence ID" value="MFC5155916.1"/>
    <property type="molecule type" value="Genomic_DNA"/>
</dbReference>
<evidence type="ECO:0000313" key="3">
    <source>
        <dbReference type="Proteomes" id="UP001596160"/>
    </source>
</evidence>
<keyword evidence="3" id="KW-1185">Reference proteome</keyword>
<comment type="caution">
    <text evidence="2">The sequence shown here is derived from an EMBL/GenBank/DDBJ whole genome shotgun (WGS) entry which is preliminary data.</text>
</comment>
<evidence type="ECO:0000313" key="2">
    <source>
        <dbReference type="EMBL" id="MFC5155916.1"/>
    </source>
</evidence>
<evidence type="ECO:0000256" key="1">
    <source>
        <dbReference type="SAM" id="MobiDB-lite"/>
    </source>
</evidence>
<gene>
    <name evidence="2" type="ORF">ACFPRH_29810</name>
</gene>
<protein>
    <submittedName>
        <fullName evidence="2">Uncharacterized protein</fullName>
    </submittedName>
</protein>
<organism evidence="2 3">
    <name type="scientific">Streptomyces amakusaensis</name>
    <dbReference type="NCBI Taxonomy" id="67271"/>
    <lineage>
        <taxon>Bacteria</taxon>
        <taxon>Bacillati</taxon>
        <taxon>Actinomycetota</taxon>
        <taxon>Actinomycetes</taxon>
        <taxon>Kitasatosporales</taxon>
        <taxon>Streptomycetaceae</taxon>
        <taxon>Streptomyces</taxon>
    </lineage>
</organism>
<accession>A0ABW0ASG7</accession>